<reference evidence="2" key="1">
    <citation type="submission" date="2016-06" db="UniProtKB">
        <authorList>
            <consortium name="WormBaseParasite"/>
        </authorList>
    </citation>
    <scope>IDENTIFICATION</scope>
</reference>
<evidence type="ECO:0000313" key="2">
    <source>
        <dbReference type="WBParaSite" id="GPUH_0000224201-mRNA-1"/>
    </source>
</evidence>
<dbReference type="SUPFAM" id="SSF55797">
    <property type="entry name" value="PR-1-like"/>
    <property type="match status" value="1"/>
</dbReference>
<protein>
    <submittedName>
        <fullName evidence="2">SCP domain-containing protein</fullName>
    </submittedName>
</protein>
<evidence type="ECO:0000256" key="1">
    <source>
        <dbReference type="SAM" id="MobiDB-lite"/>
    </source>
</evidence>
<organism evidence="2">
    <name type="scientific">Gongylonema pulchrum</name>
    <dbReference type="NCBI Taxonomy" id="637853"/>
    <lineage>
        <taxon>Eukaryota</taxon>
        <taxon>Metazoa</taxon>
        <taxon>Ecdysozoa</taxon>
        <taxon>Nematoda</taxon>
        <taxon>Chromadorea</taxon>
        <taxon>Rhabditida</taxon>
        <taxon>Spirurina</taxon>
        <taxon>Spiruromorpha</taxon>
        <taxon>Spiruroidea</taxon>
        <taxon>Gongylonematidae</taxon>
        <taxon>Gongylonema</taxon>
    </lineage>
</organism>
<accession>A0A183D0J6</accession>
<dbReference type="InterPro" id="IPR035940">
    <property type="entry name" value="CAP_sf"/>
</dbReference>
<dbReference type="AlphaFoldDB" id="A0A183D0J6"/>
<feature type="region of interest" description="Disordered" evidence="1">
    <location>
        <begin position="78"/>
        <end position="98"/>
    </location>
</feature>
<dbReference type="Gene3D" id="3.40.33.10">
    <property type="entry name" value="CAP"/>
    <property type="match status" value="1"/>
</dbReference>
<name>A0A183D0J6_9BILA</name>
<proteinExistence type="predicted"/>
<dbReference type="WBParaSite" id="GPUH_0000224201-mRNA-1">
    <property type="protein sequence ID" value="GPUH_0000224201-mRNA-1"/>
    <property type="gene ID" value="GPUH_0000224201"/>
</dbReference>
<sequence length="98" mass="10893">LVGCGYARCRDIWGVLGRGHRHIFVCHYNPQGNTVYVTREGFFAVPAFKWAGEKRRCSECPADAPACYKGLCYAPPPSVQTQQADPELGTSVVGRKYR</sequence>